<feature type="signal peptide" evidence="1">
    <location>
        <begin position="1"/>
        <end position="21"/>
    </location>
</feature>
<feature type="chain" id="PRO_5026868486" description="Peptidase C51 domain-containing protein" evidence="1">
    <location>
        <begin position="22"/>
        <end position="265"/>
    </location>
</feature>
<dbReference type="EMBL" id="CADCTA010000082">
    <property type="protein sequence ID" value="CAA9252546.1"/>
    <property type="molecule type" value="Genomic_DNA"/>
</dbReference>
<evidence type="ECO:0000313" key="2">
    <source>
        <dbReference type="EMBL" id="CAA9252546.1"/>
    </source>
</evidence>
<dbReference type="AlphaFoldDB" id="A0A6J4IJN0"/>
<organism evidence="2">
    <name type="scientific">uncultured Chthoniobacterales bacterium</name>
    <dbReference type="NCBI Taxonomy" id="1836801"/>
    <lineage>
        <taxon>Bacteria</taxon>
        <taxon>Pseudomonadati</taxon>
        <taxon>Verrucomicrobiota</taxon>
        <taxon>Spartobacteria</taxon>
        <taxon>Chthoniobacterales</taxon>
        <taxon>environmental samples</taxon>
    </lineage>
</organism>
<evidence type="ECO:0008006" key="3">
    <source>
        <dbReference type="Google" id="ProtNLM"/>
    </source>
</evidence>
<accession>A0A6J4IJN0</accession>
<gene>
    <name evidence="2" type="ORF">AVDCRST_MAG42-2312</name>
</gene>
<sequence>MRPFTLPTLLCCCSLAASASAAEVQIFAANKAATKTDAIVEAQPFVASVAAERVTAAQRVARSTDRVAAAERAAAIQSISRSTTTFAAVTPTASASTKSSAPITPAAAAKKQFTYTDPAGQRSSAEIVRGYLPTQIASPLAKIDPKIDPKLRRAATIAEERARASTRRRCWRYVKEALLASGAIDSYPKTVNAKEAGDELVRSYGFKRLPIRDPYAAPVGSVLVYYKGRNRPGHVELRTKDGFASDFRSKTPDRHALLGVYAKRG</sequence>
<protein>
    <recommendedName>
        <fullName evidence="3">Peptidase C51 domain-containing protein</fullName>
    </recommendedName>
</protein>
<reference evidence="2" key="1">
    <citation type="submission" date="2020-02" db="EMBL/GenBank/DDBJ databases">
        <authorList>
            <person name="Meier V. D."/>
        </authorList>
    </citation>
    <scope>NUCLEOTIDE SEQUENCE</scope>
    <source>
        <strain evidence="2">AVDCRST_MAG42</strain>
    </source>
</reference>
<dbReference type="Gene3D" id="3.90.1720.10">
    <property type="entry name" value="endopeptidase domain like (from Nostoc punctiforme)"/>
    <property type="match status" value="1"/>
</dbReference>
<evidence type="ECO:0000256" key="1">
    <source>
        <dbReference type="SAM" id="SignalP"/>
    </source>
</evidence>
<proteinExistence type="predicted"/>
<name>A0A6J4IJN0_9BACT</name>
<keyword evidence="1" id="KW-0732">Signal</keyword>